<reference evidence="1 3" key="1">
    <citation type="journal article" date="2024" name="J Genomics">
        <title>Draft genome sequencing and assembly of Favolaschia claudopus CIRM-BRFM 2984 isolated from oak limbs.</title>
        <authorList>
            <person name="Navarro D."/>
            <person name="Drula E."/>
            <person name="Chaduli D."/>
            <person name="Cazenave R."/>
            <person name="Ahrendt S."/>
            <person name="Wang J."/>
            <person name="Lipzen A."/>
            <person name="Daum C."/>
            <person name="Barry K."/>
            <person name="Grigoriev I.V."/>
            <person name="Favel A."/>
            <person name="Rosso M.N."/>
            <person name="Martin F."/>
        </authorList>
    </citation>
    <scope>NUCLEOTIDE SEQUENCE [LARGE SCALE GENOMIC DNA]</scope>
    <source>
        <strain evidence="1 3">CIRM-BRFM 2984</strain>
    </source>
</reference>
<evidence type="ECO:0000313" key="2">
    <source>
        <dbReference type="EMBL" id="KAK6992294.1"/>
    </source>
</evidence>
<proteinExistence type="predicted"/>
<organism evidence="1 3">
    <name type="scientific">Favolaschia claudopus</name>
    <dbReference type="NCBI Taxonomy" id="2862362"/>
    <lineage>
        <taxon>Eukaryota</taxon>
        <taxon>Fungi</taxon>
        <taxon>Dikarya</taxon>
        <taxon>Basidiomycota</taxon>
        <taxon>Agaricomycotina</taxon>
        <taxon>Agaricomycetes</taxon>
        <taxon>Agaricomycetidae</taxon>
        <taxon>Agaricales</taxon>
        <taxon>Marasmiineae</taxon>
        <taxon>Mycenaceae</taxon>
        <taxon>Favolaschia</taxon>
    </lineage>
</organism>
<dbReference type="EMBL" id="JAWWNJ010000117">
    <property type="protein sequence ID" value="KAK6991479.1"/>
    <property type="molecule type" value="Genomic_DNA"/>
</dbReference>
<dbReference type="EMBL" id="JAWWNJ010000111">
    <property type="protein sequence ID" value="KAK6992294.1"/>
    <property type="molecule type" value="Genomic_DNA"/>
</dbReference>
<protein>
    <submittedName>
        <fullName evidence="1">Uncharacterized protein</fullName>
    </submittedName>
</protein>
<sequence>MPVSVKVSLEILVRYTRNGRRRASTQNLISSYGDFVSQADLSWNYRNSTVVQCSTGITVFLKLGATKVKVAKGNTSPLGVHAEKAKKRSSLLASRTMVVPTSTQLEVTFRGLCVEARLVGSLNSDAAAAAVHGRAGTVYVEIL</sequence>
<evidence type="ECO:0000313" key="3">
    <source>
        <dbReference type="Proteomes" id="UP001362999"/>
    </source>
</evidence>
<keyword evidence="3" id="KW-1185">Reference proteome</keyword>
<evidence type="ECO:0000313" key="1">
    <source>
        <dbReference type="EMBL" id="KAK6991479.1"/>
    </source>
</evidence>
<gene>
    <name evidence="2" type="ORF">R3P38DRAFT_3373013</name>
    <name evidence="1" type="ORF">R3P38DRAFT_3373622</name>
</gene>
<dbReference type="AlphaFoldDB" id="A0AAV9ZRP3"/>
<accession>A0AAV9ZRP3</accession>
<dbReference type="Proteomes" id="UP001362999">
    <property type="component" value="Unassembled WGS sequence"/>
</dbReference>
<comment type="caution">
    <text evidence="1">The sequence shown here is derived from an EMBL/GenBank/DDBJ whole genome shotgun (WGS) entry which is preliminary data.</text>
</comment>
<name>A0AAV9ZRP3_9AGAR</name>